<dbReference type="RefSeq" id="WP_106371924.1">
    <property type="nucleotide sequence ID" value="NZ_CAJVBZ010000015.1"/>
</dbReference>
<dbReference type="AlphaFoldDB" id="A0A830V5U2"/>
<accession>A0A830V5U2</accession>
<sequence length="78" mass="9485">MMVRSHGEFIYYLHQQSGRYFFCKKENKKRDASDRNYLYTVRELSFNKDELELIDFSTDDLNANDKEIIKSMVDEFEK</sequence>
<evidence type="ECO:0000313" key="1">
    <source>
        <dbReference type="EMBL" id="HAH1421338.1"/>
    </source>
</evidence>
<reference evidence="1" key="2">
    <citation type="submission" date="2018-08" db="EMBL/GenBank/DDBJ databases">
        <authorList>
            <consortium name="NCBI Pathogen Detection Project"/>
        </authorList>
    </citation>
    <scope>NUCLEOTIDE SEQUENCE</scope>
    <source>
        <strain evidence="1">W1_5_ERB1</strain>
    </source>
</reference>
<organism evidence="1">
    <name type="scientific">Escherichia coli</name>
    <dbReference type="NCBI Taxonomy" id="562"/>
    <lineage>
        <taxon>Bacteria</taxon>
        <taxon>Pseudomonadati</taxon>
        <taxon>Pseudomonadota</taxon>
        <taxon>Gammaproteobacteria</taxon>
        <taxon>Enterobacterales</taxon>
        <taxon>Enterobacteriaceae</taxon>
        <taxon>Escherichia</taxon>
    </lineage>
</organism>
<name>A0A830V5U2_ECOLX</name>
<comment type="caution">
    <text evidence="1">The sequence shown here is derived from an EMBL/GenBank/DDBJ whole genome shotgun (WGS) entry which is preliminary data.</text>
</comment>
<reference evidence="1" key="1">
    <citation type="journal article" date="2018" name="Genome Biol.">
        <title>SKESA: strategic k-mer extension for scrupulous assemblies.</title>
        <authorList>
            <person name="Souvorov A."/>
            <person name="Agarwala R."/>
            <person name="Lipman D.J."/>
        </authorList>
    </citation>
    <scope>NUCLEOTIDE SEQUENCE [LARGE SCALE GENOMIC DNA]</scope>
    <source>
        <strain evidence="1">W1_5_ERB1</strain>
    </source>
</reference>
<protein>
    <submittedName>
        <fullName evidence="1">Uncharacterized protein</fullName>
    </submittedName>
</protein>
<proteinExistence type="predicted"/>
<gene>
    <name evidence="1" type="ORF">HHH44_004806</name>
</gene>
<dbReference type="EMBL" id="DABALL010000057">
    <property type="protein sequence ID" value="HAH1421338.1"/>
    <property type="molecule type" value="Genomic_DNA"/>
</dbReference>
<dbReference type="Proteomes" id="UP000844228">
    <property type="component" value="Unassembled WGS sequence"/>
</dbReference>